<organism evidence="1 2">
    <name type="scientific">Pseudoalteromonas marina</name>
    <dbReference type="NCBI Taxonomy" id="267375"/>
    <lineage>
        <taxon>Bacteria</taxon>
        <taxon>Pseudomonadati</taxon>
        <taxon>Pseudomonadota</taxon>
        <taxon>Gammaproteobacteria</taxon>
        <taxon>Alteromonadales</taxon>
        <taxon>Pseudoalteromonadaceae</taxon>
        <taxon>Pseudoalteromonas</taxon>
    </lineage>
</organism>
<keyword evidence="2" id="KW-1185">Reference proteome</keyword>
<name>A0ABT9FCI4_9GAMM</name>
<accession>A0ABT9FCI4</accession>
<gene>
    <name evidence="1" type="ORF">Q8W34_07430</name>
</gene>
<comment type="caution">
    <text evidence="1">The sequence shown here is derived from an EMBL/GenBank/DDBJ whole genome shotgun (WGS) entry which is preliminary data.</text>
</comment>
<proteinExistence type="predicted"/>
<dbReference type="EMBL" id="JAUYVT010000004">
    <property type="protein sequence ID" value="MDP2564461.1"/>
    <property type="molecule type" value="Genomic_DNA"/>
</dbReference>
<sequence>MQTKSAKAEGMYVCAVREFLKSERKKLGGTRAMYVLLYSQEPTVSEEKRLINLIGRGALTAEFLGLCVDKLGLGQVTLAHAFGLSDG</sequence>
<dbReference type="RefSeq" id="WP_305471738.1">
    <property type="nucleotide sequence ID" value="NZ_JAUYVT010000004.1"/>
</dbReference>
<dbReference type="Proteomes" id="UP001177212">
    <property type="component" value="Unassembled WGS sequence"/>
</dbReference>
<reference evidence="1" key="1">
    <citation type="submission" date="2023-07" db="EMBL/GenBank/DDBJ databases">
        <title>Genome content predicts the carbon catabolic preferences of heterotrophic bacteria.</title>
        <authorList>
            <person name="Gralka M."/>
        </authorList>
    </citation>
    <scope>NUCLEOTIDE SEQUENCE</scope>
    <source>
        <strain evidence="1">4G09</strain>
    </source>
</reference>
<evidence type="ECO:0000313" key="2">
    <source>
        <dbReference type="Proteomes" id="UP001177212"/>
    </source>
</evidence>
<protein>
    <submittedName>
        <fullName evidence="1">Uncharacterized protein</fullName>
    </submittedName>
</protein>
<evidence type="ECO:0000313" key="1">
    <source>
        <dbReference type="EMBL" id="MDP2564461.1"/>
    </source>
</evidence>